<gene>
    <name evidence="1" type="ORF">BBA_10163</name>
</gene>
<reference evidence="1 2" key="1">
    <citation type="journal article" date="2012" name="Sci. Rep.">
        <title>Genomic perspectives on the evolution of fungal entomopathogenicity in Beauveria bassiana.</title>
        <authorList>
            <person name="Xiao G."/>
            <person name="Ying S.H."/>
            <person name="Zheng P."/>
            <person name="Wang Z.L."/>
            <person name="Zhang S."/>
            <person name="Xie X.Q."/>
            <person name="Shang Y."/>
            <person name="St Leger R.J."/>
            <person name="Zhao G.P."/>
            <person name="Wang C."/>
            <person name="Feng M.G."/>
        </authorList>
    </citation>
    <scope>NUCLEOTIDE SEQUENCE [LARGE SCALE GENOMIC DNA]</scope>
    <source>
        <strain evidence="1 2">ARSEF 2860</strain>
    </source>
</reference>
<dbReference type="InParanoid" id="J4UEX9"/>
<organism evidence="1 2">
    <name type="scientific">Beauveria bassiana (strain ARSEF 2860)</name>
    <name type="common">White muscardine disease fungus</name>
    <name type="synonym">Tritirachium shiotae</name>
    <dbReference type="NCBI Taxonomy" id="655819"/>
    <lineage>
        <taxon>Eukaryota</taxon>
        <taxon>Fungi</taxon>
        <taxon>Dikarya</taxon>
        <taxon>Ascomycota</taxon>
        <taxon>Pezizomycotina</taxon>
        <taxon>Sordariomycetes</taxon>
        <taxon>Hypocreomycetidae</taxon>
        <taxon>Hypocreales</taxon>
        <taxon>Cordycipitaceae</taxon>
        <taxon>Beauveria</taxon>
    </lineage>
</organism>
<proteinExistence type="predicted"/>
<protein>
    <submittedName>
        <fullName evidence="1">Uncharacterized protein</fullName>
    </submittedName>
</protein>
<keyword evidence="2" id="KW-1185">Reference proteome</keyword>
<dbReference type="RefSeq" id="XP_008603482.1">
    <property type="nucleotide sequence ID" value="XM_008605260.1"/>
</dbReference>
<dbReference type="EMBL" id="JH725243">
    <property type="protein sequence ID" value="EJP60897.1"/>
    <property type="molecule type" value="Genomic_DNA"/>
</dbReference>
<evidence type="ECO:0000313" key="2">
    <source>
        <dbReference type="Proteomes" id="UP000002762"/>
    </source>
</evidence>
<dbReference type="GeneID" id="19893175"/>
<accession>J4UEX9</accession>
<sequence>MKTAVGVIFTAALGTALPHVDRSTTTFSSRSTDAANESTPPWVEYKGDIGACNRAFSKRATRQDVEEACGTEFFCDLWDTDYGPDYLKDMSERYGYANKAECLAAHTKPPWVEYEGDYPTSDSVAFSVKTHYNTNCAGSVNNNVDIKPGNGVCVNTNCRVGSLEIPSVGSCPNGQVRISYWQNADCAGDWYGYGYGSRDTCRGLWSNGWGFKSLWLSCAEPDSDCIQQGTCTAAPEPSTEVCRATADADTTDADTTDAFHLKTRYSTKCTGDVHNEVTVPHGDGQCIDTNCAVGSLDIDNVGNCPDGELRISYWEQSGCSGKWFGYGYGSRNTCRPLWSGGSSFKSLWVSCAKQRDDCVSRGTCSIDEVPSRPVC</sequence>
<name>J4UEX9_BEAB2</name>
<dbReference type="HOGENOM" id="CLU_655496_0_0_1"/>
<evidence type="ECO:0000313" key="1">
    <source>
        <dbReference type="EMBL" id="EJP60897.1"/>
    </source>
</evidence>
<dbReference type="Proteomes" id="UP000002762">
    <property type="component" value="Unassembled WGS sequence"/>
</dbReference>
<dbReference type="AlphaFoldDB" id="J4UEX9"/>